<feature type="compositionally biased region" description="Basic and acidic residues" evidence="7">
    <location>
        <begin position="285"/>
        <end position="301"/>
    </location>
</feature>
<evidence type="ECO:0000256" key="4">
    <source>
        <dbReference type="ARBA" id="ARBA00022833"/>
    </source>
</evidence>
<evidence type="ECO:0000256" key="1">
    <source>
        <dbReference type="ARBA" id="ARBA00022723"/>
    </source>
</evidence>
<evidence type="ECO:0000256" key="7">
    <source>
        <dbReference type="SAM" id="MobiDB-lite"/>
    </source>
</evidence>
<evidence type="ECO:0000313" key="10">
    <source>
        <dbReference type="Ensembl" id="ENSVKKP00000002841.1"/>
    </source>
</evidence>
<keyword evidence="11" id="KW-1185">Reference proteome</keyword>
<dbReference type="FunFam" id="3.30.160.60:FF:000110">
    <property type="entry name" value="Zinc finger protein-like"/>
    <property type="match status" value="1"/>
</dbReference>
<dbReference type="InterPro" id="IPR003309">
    <property type="entry name" value="SCAN_dom"/>
</dbReference>
<dbReference type="InterPro" id="IPR036236">
    <property type="entry name" value="Znf_C2H2_sf"/>
</dbReference>
<feature type="domain" description="C2H2-type" evidence="8">
    <location>
        <begin position="544"/>
        <end position="571"/>
    </location>
</feature>
<feature type="compositionally biased region" description="Acidic residues" evidence="7">
    <location>
        <begin position="274"/>
        <end position="284"/>
    </location>
</feature>
<feature type="domain" description="C2H2-type" evidence="8">
    <location>
        <begin position="628"/>
        <end position="655"/>
    </location>
</feature>
<dbReference type="GO" id="GO:0000978">
    <property type="term" value="F:RNA polymerase II cis-regulatory region sequence-specific DNA binding"/>
    <property type="evidence" value="ECO:0007669"/>
    <property type="project" value="TreeGrafter"/>
</dbReference>
<dbReference type="SUPFAM" id="SSF57667">
    <property type="entry name" value="beta-beta-alpha zinc fingers"/>
    <property type="match status" value="3"/>
</dbReference>
<dbReference type="PANTHER" id="PTHR23226">
    <property type="entry name" value="ZINC FINGER AND SCAN DOMAIN-CONTAINING"/>
    <property type="match status" value="1"/>
</dbReference>
<dbReference type="SMART" id="SM00431">
    <property type="entry name" value="SCAN"/>
    <property type="match status" value="1"/>
</dbReference>
<dbReference type="OMA" id="SCGERSH"/>
<organism evidence="10 11">
    <name type="scientific">Varanus komodoensis</name>
    <name type="common">Komodo dragon</name>
    <dbReference type="NCBI Taxonomy" id="61221"/>
    <lineage>
        <taxon>Eukaryota</taxon>
        <taxon>Metazoa</taxon>
        <taxon>Chordata</taxon>
        <taxon>Craniata</taxon>
        <taxon>Vertebrata</taxon>
        <taxon>Euteleostomi</taxon>
        <taxon>Lepidosauria</taxon>
        <taxon>Squamata</taxon>
        <taxon>Bifurcata</taxon>
        <taxon>Unidentata</taxon>
        <taxon>Episquamata</taxon>
        <taxon>Toxicofera</taxon>
        <taxon>Anguimorpha</taxon>
        <taxon>Paleoanguimorpha</taxon>
        <taxon>Varanoidea</taxon>
        <taxon>Varanidae</taxon>
        <taxon>Varanus</taxon>
    </lineage>
</organism>
<dbReference type="Proteomes" id="UP000694545">
    <property type="component" value="Unplaced"/>
</dbReference>
<feature type="domain" description="C2H2-type" evidence="8">
    <location>
        <begin position="516"/>
        <end position="543"/>
    </location>
</feature>
<feature type="region of interest" description="Disordered" evidence="7">
    <location>
        <begin position="328"/>
        <end position="392"/>
    </location>
</feature>
<dbReference type="CDD" id="cd07936">
    <property type="entry name" value="SCAN"/>
    <property type="match status" value="1"/>
</dbReference>
<keyword evidence="3 6" id="KW-0863">Zinc-finger</keyword>
<evidence type="ECO:0000256" key="6">
    <source>
        <dbReference type="PROSITE-ProRule" id="PRU00042"/>
    </source>
</evidence>
<dbReference type="PROSITE" id="PS50804">
    <property type="entry name" value="SCAN_BOX"/>
    <property type="match status" value="1"/>
</dbReference>
<dbReference type="FunFam" id="1.10.4020.10:FF:000001">
    <property type="entry name" value="zinc finger protein 263 isoform X1"/>
    <property type="match status" value="1"/>
</dbReference>
<dbReference type="FunFam" id="3.30.160.60:FF:001857">
    <property type="entry name" value="Uncharacterized protein"/>
    <property type="match status" value="1"/>
</dbReference>
<feature type="region of interest" description="Disordered" evidence="7">
    <location>
        <begin position="243"/>
        <end position="310"/>
    </location>
</feature>
<feature type="domain" description="SCAN box" evidence="9">
    <location>
        <begin position="154"/>
        <end position="232"/>
    </location>
</feature>
<dbReference type="Gene3D" id="3.30.160.60">
    <property type="entry name" value="Classic Zinc Finger"/>
    <property type="match status" value="5"/>
</dbReference>
<keyword evidence="1" id="KW-0479">Metal-binding</keyword>
<dbReference type="InterPro" id="IPR013087">
    <property type="entry name" value="Znf_C2H2_type"/>
</dbReference>
<dbReference type="SUPFAM" id="SSF47353">
    <property type="entry name" value="Retrovirus capsid dimerization domain-like"/>
    <property type="match status" value="1"/>
</dbReference>
<keyword evidence="2" id="KW-0677">Repeat</keyword>
<reference evidence="10" key="2">
    <citation type="submission" date="2025-09" db="UniProtKB">
        <authorList>
            <consortium name="Ensembl"/>
        </authorList>
    </citation>
    <scope>IDENTIFICATION</scope>
</reference>
<evidence type="ECO:0000313" key="11">
    <source>
        <dbReference type="Proteomes" id="UP000694545"/>
    </source>
</evidence>
<feature type="domain" description="C2H2-type" evidence="8">
    <location>
        <begin position="600"/>
        <end position="627"/>
    </location>
</feature>
<sequence length="663" mass="74444">MQRPRREAQVQPTRSRMAEYNLLGSGSRENRSEREPRVFKAALRGAVSPHNKQEVERQRCQKKDPKGAQSPYSVWRPSRLFEPVSKEDMKEFKASFRTVKDTSWLPRGERGVGTPTFPGLGGKAHETYESSECSGASKGPVLDKDAADCLEIKRQHFRHFCYQEIEGPRAILSELQELCRQWLVPERHSKEQIVDLVILEQFLTILPLEMQIWVCKSGPASCAQALALAESFLLRLQEAESHEEKASGLPGEAFVNSPSSEQEPSDMVESCISSEEEEEEEDADSLEHEEQMRGNTEKEVLPEIPGPTEWGLSLERTEGKCFQAPEAEEVFGSHQENNPGKGTKESFRSVKSDKGLRKRNFQDGALSQKKKRTSSAKNGLSQNFGFLKNRKGQAAEKPRRCTLCGERVHKKSCAAVRERAPGGEQPCKFPSRGGELSGRAATLRRDKGSPEVPEGGCRCKSKKRGDDCGQFLHLSSDRWRTQKGEKPSKGAACGERVLWGSSLGATEETDHGGKPHQCFECGKRFSQKGNLNIHKKTHTGEKPYPCSECGKRFVTNSRLLTHKRVHTGEKPYNCSYCGNNFSQLAHLVQHQRRHTGEKPYSCPYCGKSFSVKANLITHQRTHTGEKPYKCSECPKSFVSSSDLKKHKRVHTGQVVYMIRPSKV</sequence>
<evidence type="ECO:0000256" key="3">
    <source>
        <dbReference type="ARBA" id="ARBA00022771"/>
    </source>
</evidence>
<feature type="compositionally biased region" description="Basic and acidic residues" evidence="7">
    <location>
        <begin position="342"/>
        <end position="355"/>
    </location>
</feature>
<dbReference type="InterPro" id="IPR038269">
    <property type="entry name" value="SCAN_sf"/>
</dbReference>
<dbReference type="Pfam" id="PF00096">
    <property type="entry name" value="zf-C2H2"/>
    <property type="match status" value="5"/>
</dbReference>
<dbReference type="PANTHER" id="PTHR23226:SF423">
    <property type="entry name" value="C2H2-TYPE DOMAIN-CONTAINING PROTEIN"/>
    <property type="match status" value="1"/>
</dbReference>
<dbReference type="PROSITE" id="PS50157">
    <property type="entry name" value="ZINC_FINGER_C2H2_2"/>
    <property type="match status" value="5"/>
</dbReference>
<reference evidence="10" key="1">
    <citation type="submission" date="2025-08" db="UniProtKB">
        <authorList>
            <consortium name="Ensembl"/>
        </authorList>
    </citation>
    <scope>IDENTIFICATION</scope>
</reference>
<feature type="compositionally biased region" description="Basic and acidic residues" evidence="7">
    <location>
        <begin position="28"/>
        <end position="38"/>
    </location>
</feature>
<evidence type="ECO:0000259" key="9">
    <source>
        <dbReference type="PROSITE" id="PS50804"/>
    </source>
</evidence>
<dbReference type="FunFam" id="3.30.160.60:FF:002343">
    <property type="entry name" value="Zinc finger protein 33A"/>
    <property type="match status" value="2"/>
</dbReference>
<protein>
    <submittedName>
        <fullName evidence="10">Uncharacterized protein</fullName>
    </submittedName>
</protein>
<feature type="region of interest" description="Disordered" evidence="7">
    <location>
        <begin position="420"/>
        <end position="464"/>
    </location>
</feature>
<name>A0A8D2ISB0_VARKO</name>
<dbReference type="PROSITE" id="PS00028">
    <property type="entry name" value="ZINC_FINGER_C2H2_1"/>
    <property type="match status" value="5"/>
</dbReference>
<evidence type="ECO:0000256" key="2">
    <source>
        <dbReference type="ARBA" id="ARBA00022737"/>
    </source>
</evidence>
<dbReference type="FunFam" id="3.30.160.60:FF:000295">
    <property type="entry name" value="zinc finger protein 19"/>
    <property type="match status" value="1"/>
</dbReference>
<evidence type="ECO:0000259" key="8">
    <source>
        <dbReference type="PROSITE" id="PS50157"/>
    </source>
</evidence>
<proteinExistence type="predicted"/>
<feature type="domain" description="C2H2-type" evidence="8">
    <location>
        <begin position="572"/>
        <end position="599"/>
    </location>
</feature>
<dbReference type="AlphaFoldDB" id="A0A8D2ISB0"/>
<keyword evidence="5" id="KW-0539">Nucleus</keyword>
<dbReference type="Pfam" id="PF02023">
    <property type="entry name" value="SCAN"/>
    <property type="match status" value="1"/>
</dbReference>
<dbReference type="GO" id="GO:0000981">
    <property type="term" value="F:DNA-binding transcription factor activity, RNA polymerase II-specific"/>
    <property type="evidence" value="ECO:0007669"/>
    <property type="project" value="TreeGrafter"/>
</dbReference>
<dbReference type="Ensembl" id="ENSVKKT00000002917.1">
    <property type="protein sequence ID" value="ENSVKKP00000002841.1"/>
    <property type="gene ID" value="ENSVKKG00000002230.1"/>
</dbReference>
<accession>A0A8D2ISB0</accession>
<keyword evidence="4" id="KW-0862">Zinc</keyword>
<feature type="compositionally biased region" description="Basic and acidic residues" evidence="7">
    <location>
        <begin position="51"/>
        <end position="66"/>
    </location>
</feature>
<evidence type="ECO:0000256" key="5">
    <source>
        <dbReference type="ARBA" id="ARBA00023242"/>
    </source>
</evidence>
<dbReference type="SMART" id="SM00355">
    <property type="entry name" value="ZnF_C2H2"/>
    <property type="match status" value="5"/>
</dbReference>
<feature type="compositionally biased region" description="Polar residues" evidence="7">
    <location>
        <begin position="375"/>
        <end position="384"/>
    </location>
</feature>
<dbReference type="GO" id="GO:0008270">
    <property type="term" value="F:zinc ion binding"/>
    <property type="evidence" value="ECO:0007669"/>
    <property type="project" value="UniProtKB-KW"/>
</dbReference>
<feature type="region of interest" description="Disordered" evidence="7">
    <location>
        <begin position="1"/>
        <end position="74"/>
    </location>
</feature>
<dbReference type="Gene3D" id="1.10.4020.10">
    <property type="entry name" value="DNA breaking-rejoining enzymes"/>
    <property type="match status" value="1"/>
</dbReference>